<evidence type="ECO:0000313" key="2">
    <source>
        <dbReference type="Proteomes" id="UP000265663"/>
    </source>
</evidence>
<dbReference type="OrthoDB" id="3693166at2759"/>
<proteinExistence type="predicted"/>
<organism evidence="1 2">
    <name type="scientific">Pyrenophora seminiperda CCB06</name>
    <dbReference type="NCBI Taxonomy" id="1302712"/>
    <lineage>
        <taxon>Eukaryota</taxon>
        <taxon>Fungi</taxon>
        <taxon>Dikarya</taxon>
        <taxon>Ascomycota</taxon>
        <taxon>Pezizomycotina</taxon>
        <taxon>Dothideomycetes</taxon>
        <taxon>Pleosporomycetidae</taxon>
        <taxon>Pleosporales</taxon>
        <taxon>Pleosporineae</taxon>
        <taxon>Pleosporaceae</taxon>
        <taxon>Pyrenophora</taxon>
    </lineage>
</organism>
<reference evidence="1 2" key="1">
    <citation type="journal article" date="2014" name="PLoS ONE">
        <title>De novo Genome Assembly of the Fungal Plant Pathogen Pyrenophora semeniperda.</title>
        <authorList>
            <person name="Soliai M.M."/>
            <person name="Meyer S.E."/>
            <person name="Udall J.A."/>
            <person name="Elzinga D.E."/>
            <person name="Hermansen R.A."/>
            <person name="Bodily P.M."/>
            <person name="Hart A.A."/>
            <person name="Coleman C.E."/>
        </authorList>
    </citation>
    <scope>NUCLEOTIDE SEQUENCE [LARGE SCALE GENOMIC DNA]</scope>
    <source>
        <strain evidence="1 2">CCB06</strain>
        <tissue evidence="1">Mycelium</tissue>
    </source>
</reference>
<name>A0A3M7LZD9_9PLEO</name>
<sequence length="130" mass="15396">MMYTVARNNFETVFTNNVRNITRKQYIECVFFKPRNTEDASVPVDLQLQWYFENWGTMAYEGFVAKQVDQDMKISRGIWYYGLDDQHGSSSHLFSVRCNLIAMAWMMGNDFPSDYCCRDTKEFIISFMRA</sequence>
<dbReference type="EMBL" id="KE747810">
    <property type="protein sequence ID" value="RMZ67544.1"/>
    <property type="molecule type" value="Genomic_DNA"/>
</dbReference>
<dbReference type="AlphaFoldDB" id="A0A3M7LZD9"/>
<accession>A0A3M7LZD9</accession>
<evidence type="ECO:0000313" key="1">
    <source>
        <dbReference type="EMBL" id="RMZ67544.1"/>
    </source>
</evidence>
<keyword evidence="2" id="KW-1185">Reference proteome</keyword>
<dbReference type="Proteomes" id="UP000265663">
    <property type="component" value="Unassembled WGS sequence"/>
</dbReference>
<gene>
    <name evidence="1" type="ORF">GMOD_00001483</name>
</gene>
<protein>
    <submittedName>
        <fullName evidence="1">Uncharacterized protein</fullName>
    </submittedName>
</protein>